<evidence type="ECO:0000313" key="3">
    <source>
        <dbReference type="Proteomes" id="UP001272987"/>
    </source>
</evidence>
<organism evidence="2 3">
    <name type="scientific">Streptomyces acidiscabies</name>
    <dbReference type="NCBI Taxonomy" id="42234"/>
    <lineage>
        <taxon>Bacteria</taxon>
        <taxon>Bacillati</taxon>
        <taxon>Actinomycetota</taxon>
        <taxon>Actinomycetes</taxon>
        <taxon>Kitasatosporales</taxon>
        <taxon>Streptomycetaceae</taxon>
        <taxon>Streptomyces</taxon>
    </lineage>
</organism>
<reference evidence="2 3" key="1">
    <citation type="journal article" date="2023" name="Microb. Genom.">
        <title>Mesoterricola silvestris gen. nov., sp. nov., Mesoterricola sediminis sp. nov., Geothrix oryzae sp. nov., Geothrix edaphica sp. nov., Geothrix rubra sp. nov., and Geothrix limicola sp. nov., six novel members of Acidobacteriota isolated from soils.</title>
        <authorList>
            <person name="Weisberg A.J."/>
            <person name="Pearce E."/>
            <person name="Kramer C.G."/>
            <person name="Chang J.H."/>
            <person name="Clarke C.R."/>
        </authorList>
    </citation>
    <scope>NUCLEOTIDE SEQUENCE [LARGE SCALE GENOMIC DNA]</scope>
    <source>
        <strain evidence="2 3">NB05-1H</strain>
    </source>
</reference>
<name>A0ABU4MC36_9ACTN</name>
<protein>
    <submittedName>
        <fullName evidence="2">Uncharacterized protein</fullName>
    </submittedName>
</protein>
<proteinExistence type="predicted"/>
<accession>A0ABU4MC36</accession>
<feature type="region of interest" description="Disordered" evidence="1">
    <location>
        <begin position="1"/>
        <end position="55"/>
    </location>
</feature>
<keyword evidence="3" id="KW-1185">Reference proteome</keyword>
<dbReference type="Proteomes" id="UP001272987">
    <property type="component" value="Unassembled WGS sequence"/>
</dbReference>
<dbReference type="EMBL" id="JARAWP010000046">
    <property type="protein sequence ID" value="MDX3025416.1"/>
    <property type="molecule type" value="Genomic_DNA"/>
</dbReference>
<comment type="caution">
    <text evidence="2">The sequence shown here is derived from an EMBL/GenBank/DDBJ whole genome shotgun (WGS) entry which is preliminary data.</text>
</comment>
<gene>
    <name evidence="2" type="ORF">PV666_47260</name>
</gene>
<evidence type="ECO:0000256" key="1">
    <source>
        <dbReference type="SAM" id="MobiDB-lite"/>
    </source>
</evidence>
<evidence type="ECO:0000313" key="2">
    <source>
        <dbReference type="EMBL" id="MDX3025416.1"/>
    </source>
</evidence>
<dbReference type="RefSeq" id="WP_319167584.1">
    <property type="nucleotide sequence ID" value="NZ_CP122370.1"/>
</dbReference>
<feature type="compositionally biased region" description="Low complexity" evidence="1">
    <location>
        <begin position="1"/>
        <end position="16"/>
    </location>
</feature>
<sequence length="115" mass="12844">MTSSRLTQLRRTARTTPSRVHARRTAEESATSAEEAAPARRPRRIGRQRGPQRVQMSVRLLLEDDVRLDAALEQTGLHLQDGVTEALRLWFKKLKIPVLPEPGRPGVGTRQGESG</sequence>